<dbReference type="PATRIC" id="fig|1286632.3.peg.102"/>
<comment type="caution">
    <text evidence="2">The sequence shown here is derived from an EMBL/GenBank/DDBJ whole genome shotgun (WGS) entry which is preliminary data.</text>
</comment>
<dbReference type="eggNOG" id="ENOG5032YA3">
    <property type="taxonomic scope" value="Bacteria"/>
</dbReference>
<proteinExistence type="predicted"/>
<feature type="transmembrane region" description="Helical" evidence="1">
    <location>
        <begin position="21"/>
        <end position="42"/>
    </location>
</feature>
<dbReference type="RefSeq" id="WP_038260634.1">
    <property type="nucleotide sequence ID" value="NZ_AYXY01000001.1"/>
</dbReference>
<evidence type="ECO:0000313" key="3">
    <source>
        <dbReference type="Proteomes" id="UP000018850"/>
    </source>
</evidence>
<dbReference type="Pfam" id="PF19578">
    <property type="entry name" value="DUF6090"/>
    <property type="match status" value="1"/>
</dbReference>
<evidence type="ECO:0000313" key="2">
    <source>
        <dbReference type="EMBL" id="ETN96676.1"/>
    </source>
</evidence>
<organism evidence="2 3">
    <name type="scientific">Zhouia amylolytica AD3</name>
    <dbReference type="NCBI Taxonomy" id="1286632"/>
    <lineage>
        <taxon>Bacteria</taxon>
        <taxon>Pseudomonadati</taxon>
        <taxon>Bacteroidota</taxon>
        <taxon>Flavobacteriia</taxon>
        <taxon>Flavobacteriales</taxon>
        <taxon>Flavobacteriaceae</taxon>
        <taxon>Zhouia</taxon>
    </lineage>
</organism>
<reference evidence="2 3" key="2">
    <citation type="journal article" date="2016" name="Genome Announc.">
        <title>Draft Genome Sequence of Zhouia amylolytica AD3, Isolated from Tidal Flat Sediment.</title>
        <authorList>
            <person name="Jia B."/>
            <person name="Jin H.M."/>
            <person name="Lee H.J."/>
            <person name="Jeon C.O."/>
        </authorList>
    </citation>
    <scope>NUCLEOTIDE SEQUENCE [LARGE SCALE GENOMIC DNA]</scope>
    <source>
        <strain evidence="2 3">AD3</strain>
    </source>
</reference>
<gene>
    <name evidence="2" type="ORF">P278_01020</name>
</gene>
<name>W2UT49_9FLAO</name>
<dbReference type="InterPro" id="IPR045749">
    <property type="entry name" value="DUF6090"/>
</dbReference>
<accession>W2UT49</accession>
<dbReference type="AlphaFoldDB" id="W2UT49"/>
<keyword evidence="3" id="KW-1185">Reference proteome</keyword>
<evidence type="ECO:0000256" key="1">
    <source>
        <dbReference type="SAM" id="Phobius"/>
    </source>
</evidence>
<keyword evidence="1" id="KW-0812">Transmembrane</keyword>
<keyword evidence="1" id="KW-1133">Transmembrane helix</keyword>
<reference evidence="3" key="1">
    <citation type="submission" date="2013-11" db="EMBL/GenBank/DDBJ databases">
        <title>Draft genome sequence from a member of Zhouia, isolated tidal flat.</title>
        <authorList>
            <person name="Jin H."/>
            <person name="Jeon C.O."/>
        </authorList>
    </citation>
    <scope>NUCLEOTIDE SEQUENCE [LARGE SCALE GENOMIC DNA]</scope>
    <source>
        <strain evidence="3">AD3</strain>
    </source>
</reference>
<dbReference type="EMBL" id="AYXY01000001">
    <property type="protein sequence ID" value="ETN96676.1"/>
    <property type="molecule type" value="Genomic_DNA"/>
</dbReference>
<dbReference type="Proteomes" id="UP000018850">
    <property type="component" value="Unassembled WGS sequence"/>
</dbReference>
<keyword evidence="1" id="KW-0472">Membrane</keyword>
<sequence>MIKFFRKIRQILLSEGKTGTYLKYAIGEIILVVIGILIAIQINNWRQLKVENTLENKYLKNLIVELKQDSLSLMNTYLKLDRQARTKGPFLNMVKGKIKNDSLIEYFEYQWRPISRYNPIKSTYTEMGTNSHLRIIKDDILRERIIKLYNTYEALEKEEDFLINSSTNSVLNIIAEKIPDMSDYDIDDIMSLKSEPQLLNTIQLNGAYTRRDNYKKILTECSALIESIKEYRPILN</sequence>
<protein>
    <submittedName>
        <fullName evidence="2">Uncharacterized protein</fullName>
    </submittedName>
</protein>